<evidence type="ECO:0007829" key="4">
    <source>
        <dbReference type="PeptideAtlas" id="A0A804MTW7"/>
    </source>
</evidence>
<dbReference type="AlphaFoldDB" id="A0A804MTW7"/>
<proteinExistence type="evidence at protein level"/>
<feature type="compositionally biased region" description="Polar residues" evidence="1">
    <location>
        <begin position="56"/>
        <end position="67"/>
    </location>
</feature>
<dbReference type="Proteomes" id="UP000007305">
    <property type="component" value="Chromosome 2"/>
</dbReference>
<sequence>MPQHISYVFSPLFFYSYQPSRPCFHCRQRNTTGPACQPADTIEKPQPVDPVAGPTRRSTSKMATETTCAPPVTGPTRRSTSRMATAPPDDPPHPPPAEAGAATPSRSRPSGFEQLDGRVKELTSSQAELLERIQKLKHNWRSNVETQVKTYQNELQDLKKGLDSEVEQLKSAVRSAVQEEKGNLPAQNTDFRDEQ</sequence>
<keyword evidence="3" id="KW-1185">Reference proteome</keyword>
<keyword evidence="4" id="KW-1267">Proteomics identification</keyword>
<organism evidence="2 3">
    <name type="scientific">Zea mays</name>
    <name type="common">Maize</name>
    <dbReference type="NCBI Taxonomy" id="4577"/>
    <lineage>
        <taxon>Eukaryota</taxon>
        <taxon>Viridiplantae</taxon>
        <taxon>Streptophyta</taxon>
        <taxon>Embryophyta</taxon>
        <taxon>Tracheophyta</taxon>
        <taxon>Spermatophyta</taxon>
        <taxon>Magnoliopsida</taxon>
        <taxon>Liliopsida</taxon>
        <taxon>Poales</taxon>
        <taxon>Poaceae</taxon>
        <taxon>PACMAD clade</taxon>
        <taxon>Panicoideae</taxon>
        <taxon>Andropogonodae</taxon>
        <taxon>Andropogoneae</taxon>
        <taxon>Tripsacinae</taxon>
        <taxon>Zea</taxon>
    </lineage>
</organism>
<feature type="region of interest" description="Disordered" evidence="1">
    <location>
        <begin position="176"/>
        <end position="195"/>
    </location>
</feature>
<dbReference type="Gramene" id="Zm00001eb111130_T001">
    <property type="protein sequence ID" value="Zm00001eb111130_P001"/>
    <property type="gene ID" value="Zm00001eb111130"/>
</dbReference>
<protein>
    <submittedName>
        <fullName evidence="2">Uncharacterized protein</fullName>
    </submittedName>
</protein>
<name>A0A804MTW7_MAIZE</name>
<accession>A0A804MTW7</accession>
<evidence type="ECO:0000256" key="1">
    <source>
        <dbReference type="SAM" id="MobiDB-lite"/>
    </source>
</evidence>
<reference evidence="2" key="3">
    <citation type="submission" date="2021-05" db="UniProtKB">
        <authorList>
            <consortium name="EnsemblPlants"/>
        </authorList>
    </citation>
    <scope>IDENTIFICATION</scope>
    <source>
        <strain evidence="2">cv. B73</strain>
    </source>
</reference>
<dbReference type="PANTHER" id="PTHR34681">
    <property type="entry name" value="UVEAL AUTOANTIGEN WITH COILED-COIL/ANKYRIN"/>
    <property type="match status" value="1"/>
</dbReference>
<reference evidence="3" key="1">
    <citation type="submission" date="2015-12" db="EMBL/GenBank/DDBJ databases">
        <title>Update maize B73 reference genome by single molecule sequencing technologies.</title>
        <authorList>
            <consortium name="Maize Genome Sequencing Project"/>
            <person name="Ware D."/>
        </authorList>
    </citation>
    <scope>NUCLEOTIDE SEQUENCE [LARGE SCALE GENOMIC DNA]</scope>
    <source>
        <strain evidence="3">cv. B73</strain>
    </source>
</reference>
<evidence type="ECO:0000313" key="3">
    <source>
        <dbReference type="Proteomes" id="UP000007305"/>
    </source>
</evidence>
<reference evidence="2" key="2">
    <citation type="submission" date="2019-07" db="EMBL/GenBank/DDBJ databases">
        <authorList>
            <person name="Seetharam A."/>
            <person name="Woodhouse M."/>
            <person name="Cannon E."/>
        </authorList>
    </citation>
    <scope>NUCLEOTIDE SEQUENCE [LARGE SCALE GENOMIC DNA]</scope>
    <source>
        <strain evidence="2">cv. B73</strain>
    </source>
</reference>
<feature type="region of interest" description="Disordered" evidence="1">
    <location>
        <begin position="29"/>
        <end position="112"/>
    </location>
</feature>
<evidence type="ECO:0000313" key="2">
    <source>
        <dbReference type="EnsemblPlants" id="Zm00001eb111130_P001"/>
    </source>
</evidence>
<dbReference type="PANTHER" id="PTHR34681:SF1">
    <property type="entry name" value="OS07G0671100 PROTEIN"/>
    <property type="match status" value="1"/>
</dbReference>
<dbReference type="EnsemblPlants" id="Zm00001eb111130_T001">
    <property type="protein sequence ID" value="Zm00001eb111130_P001"/>
    <property type="gene ID" value="Zm00001eb111130"/>
</dbReference>
<gene>
    <name evidence="2" type="primary">LOC100276704</name>
</gene>